<feature type="signal peptide" evidence="1">
    <location>
        <begin position="1"/>
        <end position="21"/>
    </location>
</feature>
<evidence type="ECO:0008006" key="4">
    <source>
        <dbReference type="Google" id="ProtNLM"/>
    </source>
</evidence>
<evidence type="ECO:0000256" key="1">
    <source>
        <dbReference type="SAM" id="SignalP"/>
    </source>
</evidence>
<dbReference type="AlphaFoldDB" id="A0A7C9ITI2"/>
<sequence>MRLMTLVLLGGMAVFGGPAIANPMPTPVTLEPIQHADASLTLRSADGQEHRLDMSAIEALPTYRVETTTPWREEAAVFDGVLLSDLLGAYGLDETDSLLVTAENDYTTVFERIVWQSEPILVATRVNGRPISRRERGPILFVLEAGAYASSDVAREQHLVWMAARIEPSE</sequence>
<organism evidence="2 3">
    <name type="scientific">Kangsaoukella pontilimi</name>
    <dbReference type="NCBI Taxonomy" id="2691042"/>
    <lineage>
        <taxon>Bacteria</taxon>
        <taxon>Pseudomonadati</taxon>
        <taxon>Pseudomonadota</taxon>
        <taxon>Alphaproteobacteria</taxon>
        <taxon>Rhodobacterales</taxon>
        <taxon>Paracoccaceae</taxon>
        <taxon>Kangsaoukella</taxon>
    </lineage>
</organism>
<comment type="caution">
    <text evidence="2">The sequence shown here is derived from an EMBL/GenBank/DDBJ whole genome shotgun (WGS) entry which is preliminary data.</text>
</comment>
<dbReference type="InterPro" id="IPR036374">
    <property type="entry name" value="OxRdtase_Mopterin-bd_sf"/>
</dbReference>
<evidence type="ECO:0000313" key="3">
    <source>
        <dbReference type="Proteomes" id="UP000480350"/>
    </source>
</evidence>
<keyword evidence="1" id="KW-0732">Signal</keyword>
<proteinExistence type="predicted"/>
<reference evidence="2 3" key="2">
    <citation type="submission" date="2020-03" db="EMBL/GenBank/DDBJ databases">
        <title>Kangsaoukella pontilimi gen. nov., sp. nov., a new member of the family Rhodobacteraceae isolated from a tidal mudflat.</title>
        <authorList>
            <person name="Kim I.S."/>
        </authorList>
    </citation>
    <scope>NUCLEOTIDE SEQUENCE [LARGE SCALE GENOMIC DNA]</scope>
    <source>
        <strain evidence="2 3">GH1-50</strain>
    </source>
</reference>
<dbReference type="SUPFAM" id="SSF56524">
    <property type="entry name" value="Oxidoreductase molybdopterin-binding domain"/>
    <property type="match status" value="1"/>
</dbReference>
<reference evidence="2 3" key="1">
    <citation type="submission" date="2019-12" db="EMBL/GenBank/DDBJ databases">
        <authorList>
            <person name="Lee S.D."/>
        </authorList>
    </citation>
    <scope>NUCLEOTIDE SEQUENCE [LARGE SCALE GENOMIC DNA]</scope>
    <source>
        <strain evidence="2 3">GH1-50</strain>
    </source>
</reference>
<protein>
    <recommendedName>
        <fullName evidence="4">Oxidoreductase molybdopterin-binding domain-containing protein</fullName>
    </recommendedName>
</protein>
<keyword evidence="3" id="KW-1185">Reference proteome</keyword>
<accession>A0A7C9ITI2</accession>
<dbReference type="EMBL" id="WUPT01000002">
    <property type="protein sequence ID" value="MXQ08805.1"/>
    <property type="molecule type" value="Genomic_DNA"/>
</dbReference>
<gene>
    <name evidence="2" type="ORF">GQ651_13185</name>
</gene>
<dbReference type="Gene3D" id="3.90.420.10">
    <property type="entry name" value="Oxidoreductase, molybdopterin-binding domain"/>
    <property type="match status" value="1"/>
</dbReference>
<evidence type="ECO:0000313" key="2">
    <source>
        <dbReference type="EMBL" id="MXQ08805.1"/>
    </source>
</evidence>
<name>A0A7C9ITI2_9RHOB</name>
<dbReference type="RefSeq" id="WP_160764702.1">
    <property type="nucleotide sequence ID" value="NZ_WUPT01000002.1"/>
</dbReference>
<feature type="chain" id="PRO_5028856549" description="Oxidoreductase molybdopterin-binding domain-containing protein" evidence="1">
    <location>
        <begin position="22"/>
        <end position="170"/>
    </location>
</feature>
<dbReference type="Proteomes" id="UP000480350">
    <property type="component" value="Unassembled WGS sequence"/>
</dbReference>